<keyword evidence="1" id="KW-1133">Transmembrane helix</keyword>
<keyword evidence="1" id="KW-0472">Membrane</keyword>
<accession>A0A7W8AKC6</accession>
<dbReference type="RefSeq" id="WP_151159308.1">
    <property type="nucleotide sequence ID" value="NZ_JACHIL010000002.1"/>
</dbReference>
<dbReference type="EMBL" id="JACHIL010000002">
    <property type="protein sequence ID" value="MBB5090668.1"/>
    <property type="molecule type" value="Genomic_DNA"/>
</dbReference>
<keyword evidence="1" id="KW-0812">Transmembrane</keyword>
<comment type="caution">
    <text evidence="2">The sequence shown here is derived from an EMBL/GenBank/DDBJ whole genome shotgun (WGS) entry which is preliminary data.</text>
</comment>
<feature type="transmembrane region" description="Helical" evidence="1">
    <location>
        <begin position="37"/>
        <end position="58"/>
    </location>
</feature>
<organism evidence="2 3">
    <name type="scientific">Pseudochrobactrum saccharolyticum</name>
    <dbReference type="NCBI Taxonomy" id="354352"/>
    <lineage>
        <taxon>Bacteria</taxon>
        <taxon>Pseudomonadati</taxon>
        <taxon>Pseudomonadota</taxon>
        <taxon>Alphaproteobacteria</taxon>
        <taxon>Hyphomicrobiales</taxon>
        <taxon>Brucellaceae</taxon>
        <taxon>Pseudochrobactrum</taxon>
    </lineage>
</organism>
<evidence type="ECO:0000313" key="2">
    <source>
        <dbReference type="EMBL" id="MBB5090668.1"/>
    </source>
</evidence>
<reference evidence="2 3" key="1">
    <citation type="submission" date="2020-08" db="EMBL/GenBank/DDBJ databases">
        <title>Genomic Encyclopedia of Type Strains, Phase IV (KMG-IV): sequencing the most valuable type-strain genomes for metagenomic binning, comparative biology and taxonomic classification.</title>
        <authorList>
            <person name="Goeker M."/>
        </authorList>
    </citation>
    <scope>NUCLEOTIDE SEQUENCE [LARGE SCALE GENOMIC DNA]</scope>
    <source>
        <strain evidence="2 3">DSM 25620</strain>
    </source>
</reference>
<feature type="transmembrane region" description="Helical" evidence="1">
    <location>
        <begin position="12"/>
        <end position="31"/>
    </location>
</feature>
<sequence>MHTPLGVSAELFTLTAAVLSATTGIFAYILMDGSGTPTIIEIIAVRFLFISLIAFATIPRKPTKPLQQPCCQN</sequence>
<keyword evidence="3" id="KW-1185">Reference proteome</keyword>
<evidence type="ECO:0000256" key="1">
    <source>
        <dbReference type="SAM" id="Phobius"/>
    </source>
</evidence>
<evidence type="ECO:0000313" key="3">
    <source>
        <dbReference type="Proteomes" id="UP000531231"/>
    </source>
</evidence>
<proteinExistence type="predicted"/>
<dbReference type="Proteomes" id="UP000531231">
    <property type="component" value="Unassembled WGS sequence"/>
</dbReference>
<protein>
    <submittedName>
        <fullName evidence="2">Uncharacterized protein</fullName>
    </submittedName>
</protein>
<name>A0A7W8AKC6_9HYPH</name>
<dbReference type="AlphaFoldDB" id="A0A7W8AKC6"/>
<gene>
    <name evidence="2" type="ORF">HNQ68_001192</name>
</gene>